<name>A0A512H6K9_9PROT</name>
<organism evidence="1 2">
    <name type="scientific">Pararhodospirillum oryzae</name>
    <dbReference type="NCBI Taxonomy" id="478448"/>
    <lineage>
        <taxon>Bacteria</taxon>
        <taxon>Pseudomonadati</taxon>
        <taxon>Pseudomonadota</taxon>
        <taxon>Alphaproteobacteria</taxon>
        <taxon>Rhodospirillales</taxon>
        <taxon>Rhodospirillaceae</taxon>
        <taxon>Pararhodospirillum</taxon>
    </lineage>
</organism>
<dbReference type="EMBL" id="BJZO01000023">
    <property type="protein sequence ID" value="GEO81020.1"/>
    <property type="molecule type" value="Genomic_DNA"/>
</dbReference>
<keyword evidence="2" id="KW-1185">Reference proteome</keyword>
<sequence length="98" mass="11025">MPTPYAYKAVMFDAQTGAQNTYVFSSETDLMTASRMQLIDAFMHYVDHVELPRESVGYEIQTALKNRDMEVVTAVGLLKLQRGEIPFMVMISRADNGA</sequence>
<dbReference type="RefSeq" id="WP_147163058.1">
    <property type="nucleotide sequence ID" value="NZ_BJZO01000023.1"/>
</dbReference>
<dbReference type="Proteomes" id="UP000321567">
    <property type="component" value="Unassembled WGS sequence"/>
</dbReference>
<proteinExistence type="predicted"/>
<evidence type="ECO:0000313" key="1">
    <source>
        <dbReference type="EMBL" id="GEO81020.1"/>
    </source>
</evidence>
<reference evidence="1 2" key="1">
    <citation type="submission" date="2019-07" db="EMBL/GenBank/DDBJ databases">
        <title>Whole genome shotgun sequence of Rhodospirillum oryzae NBRC 107573.</title>
        <authorList>
            <person name="Hosoyama A."/>
            <person name="Uohara A."/>
            <person name="Ohji S."/>
            <person name="Ichikawa N."/>
        </authorList>
    </citation>
    <scope>NUCLEOTIDE SEQUENCE [LARGE SCALE GENOMIC DNA]</scope>
    <source>
        <strain evidence="1 2">NBRC 107573</strain>
    </source>
</reference>
<comment type="caution">
    <text evidence="1">The sequence shown here is derived from an EMBL/GenBank/DDBJ whole genome shotgun (WGS) entry which is preliminary data.</text>
</comment>
<protein>
    <submittedName>
        <fullName evidence="1">Uncharacterized protein</fullName>
    </submittedName>
</protein>
<dbReference type="AlphaFoldDB" id="A0A512H6K9"/>
<gene>
    <name evidence="1" type="ORF">ROR02_11510</name>
</gene>
<dbReference type="OrthoDB" id="7357394at2"/>
<evidence type="ECO:0000313" key="2">
    <source>
        <dbReference type="Proteomes" id="UP000321567"/>
    </source>
</evidence>
<accession>A0A512H6K9</accession>